<protein>
    <recommendedName>
        <fullName evidence="4">Fungal N-terminal domain-containing protein</fullName>
    </recommendedName>
</protein>
<feature type="compositionally biased region" description="Basic and acidic residues" evidence="1">
    <location>
        <begin position="299"/>
        <end position="310"/>
    </location>
</feature>
<accession>A0A2V1EC23</accession>
<evidence type="ECO:0000256" key="1">
    <source>
        <dbReference type="SAM" id="MobiDB-lite"/>
    </source>
</evidence>
<feature type="compositionally biased region" description="Low complexity" evidence="1">
    <location>
        <begin position="240"/>
        <end position="254"/>
    </location>
</feature>
<feature type="compositionally biased region" description="Polar residues" evidence="1">
    <location>
        <begin position="205"/>
        <end position="217"/>
    </location>
</feature>
<keyword evidence="3" id="KW-1185">Reference proteome</keyword>
<evidence type="ECO:0000313" key="2">
    <source>
        <dbReference type="EMBL" id="PVI07672.1"/>
    </source>
</evidence>
<dbReference type="AlphaFoldDB" id="A0A2V1EC23"/>
<gene>
    <name evidence="2" type="ORF">DM02DRAFT_608756</name>
</gene>
<reference evidence="2 3" key="1">
    <citation type="journal article" date="2018" name="Sci. Rep.">
        <title>Comparative genomics provides insights into the lifestyle and reveals functional heterogeneity of dark septate endophytic fungi.</title>
        <authorList>
            <person name="Knapp D.G."/>
            <person name="Nemeth J.B."/>
            <person name="Barry K."/>
            <person name="Hainaut M."/>
            <person name="Henrissat B."/>
            <person name="Johnson J."/>
            <person name="Kuo A."/>
            <person name="Lim J.H.P."/>
            <person name="Lipzen A."/>
            <person name="Nolan M."/>
            <person name="Ohm R.A."/>
            <person name="Tamas L."/>
            <person name="Grigoriev I.V."/>
            <person name="Spatafora J.W."/>
            <person name="Nagy L.G."/>
            <person name="Kovacs G.M."/>
        </authorList>
    </citation>
    <scope>NUCLEOTIDE SEQUENCE [LARGE SCALE GENOMIC DNA]</scope>
    <source>
        <strain evidence="2 3">DSE2036</strain>
    </source>
</reference>
<dbReference type="Proteomes" id="UP000244855">
    <property type="component" value="Unassembled WGS sequence"/>
</dbReference>
<evidence type="ECO:0000313" key="3">
    <source>
        <dbReference type="Proteomes" id="UP000244855"/>
    </source>
</evidence>
<dbReference type="EMBL" id="KZ805303">
    <property type="protein sequence ID" value="PVI07672.1"/>
    <property type="molecule type" value="Genomic_DNA"/>
</dbReference>
<dbReference type="STRING" id="97972.A0A2V1EC23"/>
<organism evidence="2 3">
    <name type="scientific">Periconia macrospinosa</name>
    <dbReference type="NCBI Taxonomy" id="97972"/>
    <lineage>
        <taxon>Eukaryota</taxon>
        <taxon>Fungi</taxon>
        <taxon>Dikarya</taxon>
        <taxon>Ascomycota</taxon>
        <taxon>Pezizomycotina</taxon>
        <taxon>Dothideomycetes</taxon>
        <taxon>Pleosporomycetidae</taxon>
        <taxon>Pleosporales</taxon>
        <taxon>Massarineae</taxon>
        <taxon>Periconiaceae</taxon>
        <taxon>Periconia</taxon>
    </lineage>
</organism>
<evidence type="ECO:0008006" key="4">
    <source>
        <dbReference type="Google" id="ProtNLM"/>
    </source>
</evidence>
<feature type="compositionally biased region" description="Basic and acidic residues" evidence="1">
    <location>
        <begin position="317"/>
        <end position="340"/>
    </location>
</feature>
<sequence>MAMTVPSIGDILMLSQTAWKIGRAFTAGRAKAPPEFHEVEIQINSLAKALKLLAETMFSEEADIMKVAHQGIQNGFATILNSCQQSIEDLDSLMDQYQVIRKTRTTGGFTVERSWSDMVVAQYQSMMWTTEGGNINHLLHLLKMHTHMISLVRQALLSQSLSHLESVVTPMAEQVDSIHHRTGTLSQELDKANIIVQAIANQASHSLANERTPSTGDISKENRTSHESFSAQEFLPQRYSPKSSRSPTPPSSRTIHTPYSPLVNHGHIASPPTLPNQASTHRVGLSKRRTSNSYASSDEDSRSELDDRSSHFGYLSSHHESLNQTSSKRDSTLKESHTRPDSCTLSPRLVQPAMSIELPPPLEIEEGMSNLDIHPAIRNEMSHRHRSSTTASQKNRFEKAAFAHSAILCDVSGVSVEYAQKVSSDDCDVEMIEACQNCRICVVRKREASTDARDDIQLMTSVWVFSDDDAVRLELKMTDGEIYVPYTSYFSPEKVSLTVPCELKFHDVQYGQRVLRTAKTTWINYVFDSANAAMLFQNELMGRTLLATFRTSQTLRIHEGISGAFSYAEQMCGMENLRIWEDEDTLAVIALIHFSPQFRKGYLAFYLNSSNNPIKVKDEGGRMVKVKGLRVPLEKTALRKDSIVAGDGEGKNKGKKFDTIDKKKFVTGARIEFASEVEKRNFIRLVWDVQENMRELPSLSGVN</sequence>
<dbReference type="OrthoDB" id="5404564at2759"/>
<name>A0A2V1EC23_9PLEO</name>
<feature type="region of interest" description="Disordered" evidence="1">
    <location>
        <begin position="205"/>
        <end position="352"/>
    </location>
</feature>
<proteinExistence type="predicted"/>